<reference evidence="2 3" key="1">
    <citation type="submission" date="2024-10" db="EMBL/GenBank/DDBJ databases">
        <title>The Natural Products Discovery Center: Release of the First 8490 Sequenced Strains for Exploring Actinobacteria Biosynthetic Diversity.</title>
        <authorList>
            <person name="Kalkreuter E."/>
            <person name="Kautsar S.A."/>
            <person name="Yang D."/>
            <person name="Bader C.D."/>
            <person name="Teijaro C.N."/>
            <person name="Fluegel L."/>
            <person name="Davis C.M."/>
            <person name="Simpson J.R."/>
            <person name="Lauterbach L."/>
            <person name="Steele A.D."/>
            <person name="Gui C."/>
            <person name="Meng S."/>
            <person name="Li G."/>
            <person name="Viehrig K."/>
            <person name="Ye F."/>
            <person name="Su P."/>
            <person name="Kiefer A.F."/>
            <person name="Nichols A."/>
            <person name="Cepeda A.J."/>
            <person name="Yan W."/>
            <person name="Fan B."/>
            <person name="Jiang Y."/>
            <person name="Adhikari A."/>
            <person name="Zheng C.-J."/>
            <person name="Schuster L."/>
            <person name="Cowan T.M."/>
            <person name="Smanski M.J."/>
            <person name="Chevrette M.G."/>
            <person name="De Carvalho L.P.S."/>
            <person name="Shen B."/>
        </authorList>
    </citation>
    <scope>NUCLEOTIDE SEQUENCE [LARGE SCALE GENOMIC DNA]</scope>
    <source>
        <strain evidence="2 3">NPDC077409</strain>
    </source>
</reference>
<dbReference type="Pfam" id="PF13643">
    <property type="entry name" value="DUF4145"/>
    <property type="match status" value="1"/>
</dbReference>
<gene>
    <name evidence="2" type="ORF">ACIGG6_03495</name>
</gene>
<evidence type="ECO:0000259" key="1">
    <source>
        <dbReference type="Pfam" id="PF13643"/>
    </source>
</evidence>
<evidence type="ECO:0000313" key="2">
    <source>
        <dbReference type="EMBL" id="MFI8749061.1"/>
    </source>
</evidence>
<name>A0ABW8BPC9_9GAMM</name>
<dbReference type="InterPro" id="IPR025285">
    <property type="entry name" value="DUF4145"/>
</dbReference>
<proteinExistence type="predicted"/>
<feature type="domain" description="DUF4145" evidence="1">
    <location>
        <begin position="89"/>
        <end position="164"/>
    </location>
</feature>
<dbReference type="Proteomes" id="UP001614338">
    <property type="component" value="Unassembled WGS sequence"/>
</dbReference>
<dbReference type="RefSeq" id="WP_399842272.1">
    <property type="nucleotide sequence ID" value="NZ_JBITWC010000004.1"/>
</dbReference>
<organism evidence="2 3">
    <name type="scientific">Vreelandella lionensis</name>
    <dbReference type="NCBI Taxonomy" id="1144478"/>
    <lineage>
        <taxon>Bacteria</taxon>
        <taxon>Pseudomonadati</taxon>
        <taxon>Pseudomonadota</taxon>
        <taxon>Gammaproteobacteria</taxon>
        <taxon>Oceanospirillales</taxon>
        <taxon>Halomonadaceae</taxon>
        <taxon>Vreelandella</taxon>
    </lineage>
</organism>
<dbReference type="EMBL" id="JBITWC010000004">
    <property type="protein sequence ID" value="MFI8749061.1"/>
    <property type="molecule type" value="Genomic_DNA"/>
</dbReference>
<keyword evidence="3" id="KW-1185">Reference proteome</keyword>
<evidence type="ECO:0000313" key="3">
    <source>
        <dbReference type="Proteomes" id="UP001614338"/>
    </source>
</evidence>
<sequence>MSYYPPTYEGQAFTCPYCDAYAQMDWKCWAESPYFTIVEMATCKHCNKASFWFGSAIPEVAGKIMFPLVTSAPMPHPDMPDDVKADYLEARDVLPYSTRAAAALIRLALQRLCIHLGKSRKIDKAIGELVQDGLPQGVQRALDAIRIIGNESVHPGELQDDDIDKSVGSMFELLNFIVEDRIARLKKIDSIYESLPEGKLKGVEQRDRK</sequence>
<accession>A0ABW8BPC9</accession>
<protein>
    <submittedName>
        <fullName evidence="2">DUF4145 domain-containing protein</fullName>
    </submittedName>
</protein>
<comment type="caution">
    <text evidence="2">The sequence shown here is derived from an EMBL/GenBank/DDBJ whole genome shotgun (WGS) entry which is preliminary data.</text>
</comment>